<organism evidence="2 3">
    <name type="scientific">Candidatus Roizmanbacteria bacterium RIFCSPHIGHO2_01_FULL_39_12b</name>
    <dbReference type="NCBI Taxonomy" id="1802030"/>
    <lineage>
        <taxon>Bacteria</taxon>
        <taxon>Candidatus Roizmaniibacteriota</taxon>
    </lineage>
</organism>
<dbReference type="Proteomes" id="UP000178372">
    <property type="component" value="Unassembled WGS sequence"/>
</dbReference>
<evidence type="ECO:0000259" key="1">
    <source>
        <dbReference type="Pfam" id="PF04389"/>
    </source>
</evidence>
<protein>
    <recommendedName>
        <fullName evidence="1">Peptidase M28 domain-containing protein</fullName>
    </recommendedName>
</protein>
<reference evidence="2 3" key="1">
    <citation type="journal article" date="2016" name="Nat. Commun.">
        <title>Thousands of microbial genomes shed light on interconnected biogeochemical processes in an aquifer system.</title>
        <authorList>
            <person name="Anantharaman K."/>
            <person name="Brown C.T."/>
            <person name="Hug L.A."/>
            <person name="Sharon I."/>
            <person name="Castelle C.J."/>
            <person name="Probst A.J."/>
            <person name="Thomas B.C."/>
            <person name="Singh A."/>
            <person name="Wilkins M.J."/>
            <person name="Karaoz U."/>
            <person name="Brodie E.L."/>
            <person name="Williams K.H."/>
            <person name="Hubbard S.S."/>
            <person name="Banfield J.F."/>
        </authorList>
    </citation>
    <scope>NUCLEOTIDE SEQUENCE [LARGE SCALE GENOMIC DNA]</scope>
</reference>
<name>A0A1F7GA32_9BACT</name>
<dbReference type="Pfam" id="PF04389">
    <property type="entry name" value="Peptidase_M28"/>
    <property type="match status" value="1"/>
</dbReference>
<dbReference type="EMBL" id="MFZF01000026">
    <property type="protein sequence ID" value="OGK15751.1"/>
    <property type="molecule type" value="Genomic_DNA"/>
</dbReference>
<comment type="caution">
    <text evidence="2">The sequence shown here is derived from an EMBL/GenBank/DDBJ whole genome shotgun (WGS) entry which is preliminary data.</text>
</comment>
<evidence type="ECO:0000313" key="2">
    <source>
        <dbReference type="EMBL" id="OGK15751.1"/>
    </source>
</evidence>
<feature type="domain" description="Peptidase M28" evidence="1">
    <location>
        <begin position="149"/>
        <end position="247"/>
    </location>
</feature>
<dbReference type="InterPro" id="IPR007484">
    <property type="entry name" value="Peptidase_M28"/>
</dbReference>
<dbReference type="AlphaFoldDB" id="A0A1F7GA32"/>
<sequence>MDYKAFLKDLTDLGPRCAEKELQAAKIIKNYLSSINISFISQIFDSEVPVCTKAELIVDNKKIDCLGSSLVSGKIPNGEYLISHFGFTGDSPYNIAYSPVTDNISVVDHFKVPSLTISRKDIIKIIMAKEVKGIIEIKRTRIKTENILVGNTEDPKYIVFAHFDSIIGPGAVDNAGSVTAMMSCIENNENLFTTTLFNFSGNEEMAYDDYQLSGYGFRVFEQKYGNLLEKAEKIVVMDGLGVGEPIFTQNGLDWVLQLKMLDKIREKVFWLQNDQASVLQYFHTHSDKDEIIEEQYLSQAEDALRQKLTGG</sequence>
<proteinExistence type="predicted"/>
<dbReference type="SUPFAM" id="SSF53187">
    <property type="entry name" value="Zn-dependent exopeptidases"/>
    <property type="match status" value="1"/>
</dbReference>
<dbReference type="Gene3D" id="3.40.630.10">
    <property type="entry name" value="Zn peptidases"/>
    <property type="match status" value="1"/>
</dbReference>
<gene>
    <name evidence="2" type="ORF">A2690_01120</name>
</gene>
<accession>A0A1F7GA32</accession>
<evidence type="ECO:0000313" key="3">
    <source>
        <dbReference type="Proteomes" id="UP000178372"/>
    </source>
</evidence>